<proteinExistence type="predicted"/>
<organism evidence="1 2">
    <name type="scientific">Coemansia nantahalensis</name>
    <dbReference type="NCBI Taxonomy" id="2789366"/>
    <lineage>
        <taxon>Eukaryota</taxon>
        <taxon>Fungi</taxon>
        <taxon>Fungi incertae sedis</taxon>
        <taxon>Zoopagomycota</taxon>
        <taxon>Kickxellomycotina</taxon>
        <taxon>Kickxellomycetes</taxon>
        <taxon>Kickxellales</taxon>
        <taxon>Kickxellaceae</taxon>
        <taxon>Coemansia</taxon>
    </lineage>
</organism>
<gene>
    <name evidence="1" type="primary">MRPL33</name>
    <name evidence="1" type="ORF">IWQ57_002124</name>
</gene>
<reference evidence="1" key="1">
    <citation type="submission" date="2022-07" db="EMBL/GenBank/DDBJ databases">
        <title>Phylogenomic reconstructions and comparative analyses of Kickxellomycotina fungi.</title>
        <authorList>
            <person name="Reynolds N.K."/>
            <person name="Stajich J.E."/>
            <person name="Barry K."/>
            <person name="Grigoriev I.V."/>
            <person name="Crous P."/>
            <person name="Smith M.E."/>
        </authorList>
    </citation>
    <scope>NUCLEOTIDE SEQUENCE</scope>
    <source>
        <strain evidence="1">CBS 109366</strain>
    </source>
</reference>
<dbReference type="Proteomes" id="UP001140234">
    <property type="component" value="Unassembled WGS sequence"/>
</dbReference>
<evidence type="ECO:0000313" key="1">
    <source>
        <dbReference type="EMBL" id="KAJ2771632.1"/>
    </source>
</evidence>
<protein>
    <submittedName>
        <fullName evidence="1">39S ribosomal protein L33, mitochondrial</fullName>
    </submittedName>
</protein>
<dbReference type="EMBL" id="JANBUJ010000505">
    <property type="protein sequence ID" value="KAJ2771632.1"/>
    <property type="molecule type" value="Genomic_DNA"/>
</dbReference>
<comment type="caution">
    <text evidence="1">The sequence shown here is derived from an EMBL/GenBank/DDBJ whole genome shotgun (WGS) entry which is preliminary data.</text>
</comment>
<name>A0ACC1K1R8_9FUNG</name>
<keyword evidence="1" id="KW-0689">Ribosomal protein</keyword>
<evidence type="ECO:0000313" key="2">
    <source>
        <dbReference type="Proteomes" id="UP001140234"/>
    </source>
</evidence>
<keyword evidence="2" id="KW-1185">Reference proteome</keyword>
<keyword evidence="1" id="KW-0687">Ribonucleoprotein</keyword>
<accession>A0ACC1K1R8</accession>
<sequence>MFRHLARCEPAQRTLAGGLLREGGKRAAGTAAPANSDNKLWKITLRRSPLGLHPRIRENARVLGLTRCGQAVFRPVSSELAGMIIKVKEIVKLELVERAVPLKQRAPDGFQIIGRLNPQIAPGQKAAKPLLPLRRQSSSQQ</sequence>